<evidence type="ECO:0000313" key="4">
    <source>
        <dbReference type="EMBL" id="GAA4831420.1"/>
    </source>
</evidence>
<reference evidence="5" key="1">
    <citation type="journal article" date="2019" name="Int. J. Syst. Evol. Microbiol.">
        <title>The Global Catalogue of Microorganisms (GCM) 10K type strain sequencing project: providing services to taxonomists for standard genome sequencing and annotation.</title>
        <authorList>
            <consortium name="The Broad Institute Genomics Platform"/>
            <consortium name="The Broad Institute Genome Sequencing Center for Infectious Disease"/>
            <person name="Wu L."/>
            <person name="Ma J."/>
        </authorList>
    </citation>
    <scope>NUCLEOTIDE SEQUENCE [LARGE SCALE GENOMIC DNA]</scope>
    <source>
        <strain evidence="5">JCM 13006</strain>
    </source>
</reference>
<name>A0ABP9DD17_9ACTN</name>
<organism evidence="4 5">
    <name type="scientific">Kitasatospora terrestris</name>
    <dbReference type="NCBI Taxonomy" id="258051"/>
    <lineage>
        <taxon>Bacteria</taxon>
        <taxon>Bacillati</taxon>
        <taxon>Actinomycetota</taxon>
        <taxon>Actinomycetes</taxon>
        <taxon>Kitasatosporales</taxon>
        <taxon>Streptomycetaceae</taxon>
        <taxon>Kitasatospora</taxon>
    </lineage>
</organism>
<feature type="region of interest" description="Disordered" evidence="2">
    <location>
        <begin position="181"/>
        <end position="236"/>
    </location>
</feature>
<feature type="compositionally biased region" description="Low complexity" evidence="2">
    <location>
        <begin position="210"/>
        <end position="225"/>
    </location>
</feature>
<feature type="domain" description="TerD" evidence="3">
    <location>
        <begin position="6"/>
        <end position="169"/>
    </location>
</feature>
<dbReference type="RefSeq" id="WP_345694819.1">
    <property type="nucleotide sequence ID" value="NZ_BAABIS010000001.1"/>
</dbReference>
<evidence type="ECO:0000256" key="1">
    <source>
        <dbReference type="ARBA" id="ARBA00008775"/>
    </source>
</evidence>
<dbReference type="Pfam" id="PF02342">
    <property type="entry name" value="TerD"/>
    <property type="match status" value="1"/>
</dbReference>
<dbReference type="InterPro" id="IPR003325">
    <property type="entry name" value="TerD"/>
</dbReference>
<dbReference type="Gene3D" id="2.60.60.30">
    <property type="entry name" value="sav2460 like domains"/>
    <property type="match status" value="1"/>
</dbReference>
<comment type="caution">
    <text evidence="4">The sequence shown here is derived from an EMBL/GenBank/DDBJ whole genome shotgun (WGS) entry which is preliminary data.</text>
</comment>
<dbReference type="InterPro" id="IPR051324">
    <property type="entry name" value="Stress/Tellurium_Resist"/>
</dbReference>
<sequence>MTIILKGANTPLPAGPFRVTVAHGARPEAPAVAAVAVLVDAVGRVRGETDVVHGGRRAHPSGAVRHLGGGAEGGLLVEWVEVDEAAVEADVQRVLIAVVAASGTSAAVAGLSVEVAGGEGAAVARYEVTDGGGEGALVLGECYRRNGAWRFRAVGQGYAAGPAALAADFGFSAEALPVPGPAVGADTPHPLPGPASDATADRASSLVKVPGPAGAAAGATPPRADGTFRKTPGEADPVHATTVREGKGKQELTVANPAPGRPAILEYERLDGPGPHSWFYVWRLDEQGGVTDLIAFASTRDARGQLLVFAKGEPEVRLRVEGSGDWRLRVRPIDTAEVLDGCAGGRGQAVLRYAGPPALLRATCDGPEGTTGYAHTVQSDGTSQRVGRFGTGMPTSGPLAVGPEGRCHVVVKLDPVASWRLEVLPLDRVRELRGELSGHGWELVEMTGTGTKVRVRLDRGAESDSVVLATLDAYLRPERQICAKPGVHPVPPGLLAVRTAEKWTLKVRR</sequence>
<dbReference type="PANTHER" id="PTHR32097:SF4">
    <property type="entry name" value="GENERAL STRESS PROTEIN 16U"/>
    <property type="match status" value="1"/>
</dbReference>
<evidence type="ECO:0000259" key="3">
    <source>
        <dbReference type="Pfam" id="PF02342"/>
    </source>
</evidence>
<keyword evidence="5" id="KW-1185">Reference proteome</keyword>
<dbReference type="Proteomes" id="UP001501752">
    <property type="component" value="Unassembled WGS sequence"/>
</dbReference>
<dbReference type="CDD" id="cd06974">
    <property type="entry name" value="TerD_like"/>
    <property type="match status" value="1"/>
</dbReference>
<protein>
    <submittedName>
        <fullName evidence="4">TerD family protein</fullName>
    </submittedName>
</protein>
<evidence type="ECO:0000256" key="2">
    <source>
        <dbReference type="SAM" id="MobiDB-lite"/>
    </source>
</evidence>
<accession>A0ABP9DD17</accession>
<evidence type="ECO:0000313" key="5">
    <source>
        <dbReference type="Proteomes" id="UP001501752"/>
    </source>
</evidence>
<feature type="compositionally biased region" description="Basic and acidic residues" evidence="2">
    <location>
        <begin position="226"/>
        <end position="236"/>
    </location>
</feature>
<dbReference type="EMBL" id="BAABIS010000001">
    <property type="protein sequence ID" value="GAA4831420.1"/>
    <property type="molecule type" value="Genomic_DNA"/>
</dbReference>
<comment type="similarity">
    <text evidence="1">Belongs to the CAPAB/TerDEXZ family.</text>
</comment>
<gene>
    <name evidence="4" type="ORF">GCM10023235_02040</name>
</gene>
<proteinExistence type="inferred from homology"/>
<dbReference type="PANTHER" id="PTHR32097">
    <property type="entry name" value="CAMP-BINDING PROTEIN 1-RELATED"/>
    <property type="match status" value="1"/>
</dbReference>